<name>A0ABS4BWQ3_9FLAO</name>
<keyword evidence="3" id="KW-1185">Reference proteome</keyword>
<protein>
    <recommendedName>
        <fullName evidence="4">HTH-like domain-containing protein</fullName>
    </recommendedName>
</protein>
<evidence type="ECO:0008006" key="4">
    <source>
        <dbReference type="Google" id="ProtNLM"/>
    </source>
</evidence>
<proteinExistence type="predicted"/>
<comment type="caution">
    <text evidence="2">The sequence shown here is derived from an EMBL/GenBank/DDBJ whole genome shotgun (WGS) entry which is preliminary data.</text>
</comment>
<dbReference type="Proteomes" id="UP000670776">
    <property type="component" value="Unassembled WGS sequence"/>
</dbReference>
<organism evidence="2 3">
    <name type="scientific">Mariniflexile gromovii</name>
    <dbReference type="NCBI Taxonomy" id="362523"/>
    <lineage>
        <taxon>Bacteria</taxon>
        <taxon>Pseudomonadati</taxon>
        <taxon>Bacteroidota</taxon>
        <taxon>Flavobacteriia</taxon>
        <taxon>Flavobacteriales</taxon>
        <taxon>Flavobacteriaceae</taxon>
        <taxon>Mariniflexile</taxon>
    </lineage>
</organism>
<accession>A0ABS4BWQ3</accession>
<sequence length="60" mass="7330">MAEQLKRKGYLISRRRAAKIMRKNNWFSKHKRKFKATRNSNHSYPVCRHLLNRTLTPYIN</sequence>
<evidence type="ECO:0000313" key="1">
    <source>
        <dbReference type="EMBL" id="MBP0903825.1"/>
    </source>
</evidence>
<evidence type="ECO:0000313" key="3">
    <source>
        <dbReference type="Proteomes" id="UP000670776"/>
    </source>
</evidence>
<dbReference type="EMBL" id="JAGJCB010000006">
    <property type="protein sequence ID" value="MBP0903825.1"/>
    <property type="molecule type" value="Genomic_DNA"/>
</dbReference>
<evidence type="ECO:0000313" key="2">
    <source>
        <dbReference type="EMBL" id="MBP0905002.1"/>
    </source>
</evidence>
<dbReference type="EMBL" id="JAGJCB010000016">
    <property type="protein sequence ID" value="MBP0905002.1"/>
    <property type="molecule type" value="Genomic_DNA"/>
</dbReference>
<gene>
    <name evidence="1" type="ORF">J8H85_08280</name>
    <name evidence="2" type="ORF">J8H85_14275</name>
</gene>
<reference evidence="2 3" key="1">
    <citation type="submission" date="2021-04" db="EMBL/GenBank/DDBJ databases">
        <title>Mariniflexile gromovii gen. nov., sp. nov., a gliding bacterium isolated from the sea urchin Strongylocentrotus intermedius.</title>
        <authorList>
            <person name="Ko S."/>
            <person name="Le V."/>
            <person name="Ahn C.-Y."/>
            <person name="Oh H.-M."/>
        </authorList>
    </citation>
    <scope>NUCLEOTIDE SEQUENCE [LARGE SCALE GENOMIC DNA]</scope>
    <source>
        <strain evidence="2 3">KCTC 12570</strain>
    </source>
</reference>